<dbReference type="Gene3D" id="3.40.50.10300">
    <property type="entry name" value="CoaB-like"/>
    <property type="match status" value="1"/>
</dbReference>
<keyword evidence="3 4" id="KW-0436">Ligase</keyword>
<sequence>MSGLSNKRIIVGITGGIAAYKSAEIIRRLQDHGAEIRVVMTPGAEEFVRPLTMQALSGHPVHTGLLDETAEAGMGHIELARWADLLLIAPATADFVANMVHGRADSLLGAIYLATSAITAVAPAMNQAMWAHPATIANIAVLQQRGVVTIGPDAGSQACGDVGPGRMEPPDSIVEQATRFFSNRLLEGKRVVITAGPTREALDPVRYISNHSSGKMGYALAAAAADAGAKVTLVSGPVAMPAPERCQLISVMSAEQMLEAAISAGAGADFFIAAAAVADYRATTIAEQKIKHQGTTMSITLTKNPDIVSAVSSAYPDCYVVGFAAESSDVEQYAKDKLQSKNLNAIIANDISRSDIGFNSDENEVHWIDAESSTLFDKRSKTQLARDLIAHMAAVYSVQD</sequence>
<keyword evidence="2 3" id="KW-0456">Lyase</keyword>
<feature type="binding site" evidence="3">
    <location>
        <position position="323"/>
    </location>
    <ligand>
        <name>CTP</name>
        <dbReference type="ChEBI" id="CHEBI:37563"/>
    </ligand>
</feature>
<comment type="catalytic activity">
    <reaction evidence="3 4">
        <text>N-[(R)-4-phosphopantothenoyl]-L-cysteine + H(+) = (R)-4'-phosphopantetheine + CO2</text>
        <dbReference type="Rhea" id="RHEA:16793"/>
        <dbReference type="ChEBI" id="CHEBI:15378"/>
        <dbReference type="ChEBI" id="CHEBI:16526"/>
        <dbReference type="ChEBI" id="CHEBI:59458"/>
        <dbReference type="ChEBI" id="CHEBI:61723"/>
        <dbReference type="EC" id="4.1.1.36"/>
    </reaction>
</comment>
<comment type="similarity">
    <text evidence="3 4">In the N-terminal section; belongs to the HFCD (homo-oligomeric flavin containing Cys decarboxylase) superfamily.</text>
</comment>
<dbReference type="GO" id="GO:0004632">
    <property type="term" value="F:phosphopantothenate--cysteine ligase activity"/>
    <property type="evidence" value="ECO:0007669"/>
    <property type="project" value="UniProtKB-UniRule"/>
</dbReference>
<evidence type="ECO:0000256" key="1">
    <source>
        <dbReference type="ARBA" id="ARBA00022793"/>
    </source>
</evidence>
<dbReference type="NCBIfam" id="TIGR00521">
    <property type="entry name" value="coaBC_dfp"/>
    <property type="match status" value="1"/>
</dbReference>
<dbReference type="GO" id="GO:0071513">
    <property type="term" value="C:phosphopantothenoylcysteine decarboxylase complex"/>
    <property type="evidence" value="ECO:0007669"/>
    <property type="project" value="TreeGrafter"/>
</dbReference>
<reference evidence="7 8" key="1">
    <citation type="submission" date="2015-10" db="EMBL/GenBank/DDBJ databases">
        <title>Metagenome-Assembled Genomes uncover a global brackish microbiome.</title>
        <authorList>
            <person name="Hugerth L.W."/>
            <person name="Larsson J."/>
            <person name="Alneberg J."/>
            <person name="Lindh M.V."/>
            <person name="Legrand C."/>
            <person name="Pinhassi J."/>
            <person name="Andersson A.F."/>
        </authorList>
    </citation>
    <scope>NUCLEOTIDE SEQUENCE [LARGE SCALE GENOMIC DNA]</scope>
    <source>
        <strain evidence="7">BACL26 MAG-121220-bin70</strain>
    </source>
</reference>
<proteinExistence type="inferred from homology"/>
<feature type="binding site" evidence="3">
    <location>
        <position position="337"/>
    </location>
    <ligand>
        <name>CTP</name>
        <dbReference type="ChEBI" id="CHEBI:37563"/>
    </ligand>
</feature>
<evidence type="ECO:0000259" key="5">
    <source>
        <dbReference type="Pfam" id="PF02441"/>
    </source>
</evidence>
<dbReference type="Pfam" id="PF02441">
    <property type="entry name" value="Flavoprotein"/>
    <property type="match status" value="1"/>
</dbReference>
<keyword evidence="1 3" id="KW-0210">Decarboxylase</keyword>
<feature type="region of interest" description="Phosphopantothenate--cysteine ligase" evidence="3">
    <location>
        <begin position="191"/>
        <end position="400"/>
    </location>
</feature>
<dbReference type="GO" id="GO:0004633">
    <property type="term" value="F:phosphopantothenoylcysteine decarboxylase activity"/>
    <property type="evidence" value="ECO:0007669"/>
    <property type="project" value="UniProtKB-UniRule"/>
</dbReference>
<dbReference type="AlphaFoldDB" id="A0A0R2UCR4"/>
<feature type="binding site" evidence="3">
    <location>
        <position position="279"/>
    </location>
    <ligand>
        <name>CTP</name>
        <dbReference type="ChEBI" id="CHEBI:37563"/>
    </ligand>
</feature>
<comment type="pathway">
    <text evidence="3 4">Cofactor biosynthesis; coenzyme A biosynthesis; CoA from (R)-pantothenate: step 3/5.</text>
</comment>
<feature type="region of interest" description="Phosphopantothenoylcysteine decarboxylase" evidence="3">
    <location>
        <begin position="1"/>
        <end position="190"/>
    </location>
</feature>
<dbReference type="EC" id="4.1.1.36" evidence="3"/>
<evidence type="ECO:0000259" key="6">
    <source>
        <dbReference type="Pfam" id="PF04127"/>
    </source>
</evidence>
<dbReference type="GO" id="GO:0010181">
    <property type="term" value="F:FMN binding"/>
    <property type="evidence" value="ECO:0007669"/>
    <property type="project" value="UniProtKB-UniRule"/>
</dbReference>
<evidence type="ECO:0000256" key="3">
    <source>
        <dbReference type="HAMAP-Rule" id="MF_02225"/>
    </source>
</evidence>
<dbReference type="PANTHER" id="PTHR14359">
    <property type="entry name" value="HOMO-OLIGOMERIC FLAVIN CONTAINING CYS DECARBOXYLASE FAMILY"/>
    <property type="match status" value="1"/>
</dbReference>
<feature type="domain" description="DNA/pantothenate metabolism flavoprotein C-terminal" evidence="6">
    <location>
        <begin position="186"/>
        <end position="394"/>
    </location>
</feature>
<dbReference type="SUPFAM" id="SSF52507">
    <property type="entry name" value="Homo-oligomeric flavin-containing Cys decarboxylases, HFCD"/>
    <property type="match status" value="1"/>
</dbReference>
<dbReference type="InterPro" id="IPR005252">
    <property type="entry name" value="CoaBC"/>
</dbReference>
<dbReference type="EMBL" id="LICA01000009">
    <property type="protein sequence ID" value="KRO97270.1"/>
    <property type="molecule type" value="Genomic_DNA"/>
</dbReference>
<evidence type="ECO:0000256" key="4">
    <source>
        <dbReference type="RuleBase" id="RU364078"/>
    </source>
</evidence>
<dbReference type="Proteomes" id="UP000051213">
    <property type="component" value="Unassembled WGS sequence"/>
</dbReference>
<accession>A0A0R2UCR4</accession>
<comment type="caution">
    <text evidence="7">The sequence shown here is derived from an EMBL/GenBank/DDBJ whole genome shotgun (WGS) entry which is preliminary data.</text>
</comment>
<dbReference type="GO" id="GO:0015937">
    <property type="term" value="P:coenzyme A biosynthetic process"/>
    <property type="evidence" value="ECO:0007669"/>
    <property type="project" value="UniProtKB-UniRule"/>
</dbReference>
<evidence type="ECO:0000256" key="2">
    <source>
        <dbReference type="ARBA" id="ARBA00023239"/>
    </source>
</evidence>
<comment type="cofactor">
    <cofactor evidence="3">
        <name>FMN</name>
        <dbReference type="ChEBI" id="CHEBI:58210"/>
    </cofactor>
    <text evidence="3">Binds 1 FMN per subunit.</text>
</comment>
<dbReference type="PANTHER" id="PTHR14359:SF6">
    <property type="entry name" value="PHOSPHOPANTOTHENOYLCYSTEINE DECARBOXYLASE"/>
    <property type="match status" value="1"/>
</dbReference>
<dbReference type="InterPro" id="IPR003382">
    <property type="entry name" value="Flavoprotein"/>
</dbReference>
<keyword evidence="3 4" id="KW-0285">Flavoprotein</keyword>
<dbReference type="HAMAP" id="MF_02225">
    <property type="entry name" value="CoaBC"/>
    <property type="match status" value="1"/>
</dbReference>
<comment type="caution">
    <text evidence="3">Lacks conserved residue(s) required for the propagation of feature annotation.</text>
</comment>
<feature type="active site" description="Proton donor" evidence="3">
    <location>
        <position position="159"/>
    </location>
</feature>
<dbReference type="EC" id="6.3.2.5" evidence="3"/>
<feature type="binding site" evidence="3">
    <location>
        <begin position="305"/>
        <end position="308"/>
    </location>
    <ligand>
        <name>CTP</name>
        <dbReference type="ChEBI" id="CHEBI:37563"/>
    </ligand>
</feature>
<dbReference type="SUPFAM" id="SSF102645">
    <property type="entry name" value="CoaB-like"/>
    <property type="match status" value="1"/>
</dbReference>
<comment type="function">
    <text evidence="3">Catalyzes two sequential steps in the biosynthesis of coenzyme A. In the first step cysteine is conjugated to 4'-phosphopantothenate to form 4-phosphopantothenoylcysteine. In the second step the latter compound is decarboxylated to form 4'-phosphopantotheine.</text>
</comment>
<protein>
    <recommendedName>
        <fullName evidence="3">Coenzyme A biosynthesis bifunctional protein CoaBC</fullName>
    </recommendedName>
    <alternativeName>
        <fullName evidence="3">DNA/pantothenate metabolism flavoprotein</fullName>
    </alternativeName>
    <alternativeName>
        <fullName evidence="3">Phosphopantothenoylcysteine synthetase/decarboxylase</fullName>
        <shortName evidence="3">PPCS-PPCDC</shortName>
    </alternativeName>
    <domain>
        <recommendedName>
            <fullName evidence="3">Phosphopantothenoylcysteine decarboxylase</fullName>
            <shortName evidence="3">PPC decarboxylase</shortName>
            <shortName evidence="3">PPC-DC</shortName>
            <ecNumber evidence="3">4.1.1.36</ecNumber>
        </recommendedName>
        <alternativeName>
            <fullName evidence="3">CoaC</fullName>
        </alternativeName>
    </domain>
    <domain>
        <recommendedName>
            <fullName evidence="3">Phosphopantothenate--cysteine ligase</fullName>
            <ecNumber evidence="3">6.3.2.5</ecNumber>
        </recommendedName>
        <alternativeName>
            <fullName evidence="3">CoaB</fullName>
        </alternativeName>
        <alternativeName>
            <fullName evidence="3">Phosphopantothenoylcysteine synthetase</fullName>
            <shortName evidence="3">PPC synthetase</shortName>
            <shortName evidence="3">PPC-S</shortName>
        </alternativeName>
    </domain>
</protein>
<dbReference type="InterPro" id="IPR007085">
    <property type="entry name" value="DNA/pantothenate-metab_flavo_C"/>
</dbReference>
<keyword evidence="3" id="KW-0460">Magnesium</keyword>
<keyword evidence="3 4" id="KW-0288">FMN</keyword>
<dbReference type="GO" id="GO:0015941">
    <property type="term" value="P:pantothenate catabolic process"/>
    <property type="evidence" value="ECO:0007669"/>
    <property type="project" value="InterPro"/>
</dbReference>
<evidence type="ECO:0000313" key="7">
    <source>
        <dbReference type="EMBL" id="KRO97270.1"/>
    </source>
</evidence>
<dbReference type="InterPro" id="IPR035929">
    <property type="entry name" value="CoaB-like_sf"/>
</dbReference>
<dbReference type="Gene3D" id="3.40.50.1950">
    <property type="entry name" value="Flavin prenyltransferase-like"/>
    <property type="match status" value="1"/>
</dbReference>
<comment type="pathway">
    <text evidence="3 4">Cofactor biosynthesis; coenzyme A biosynthesis; CoA from (R)-pantothenate: step 2/5.</text>
</comment>
<evidence type="ECO:0000313" key="8">
    <source>
        <dbReference type="Proteomes" id="UP000051213"/>
    </source>
</evidence>
<gene>
    <name evidence="3" type="primary">coaBC</name>
    <name evidence="7" type="ORF">ABS24_06490</name>
</gene>
<dbReference type="GO" id="GO:0046872">
    <property type="term" value="F:metal ion binding"/>
    <property type="evidence" value="ECO:0007669"/>
    <property type="project" value="UniProtKB-KW"/>
</dbReference>
<feature type="domain" description="Flavoprotein" evidence="5">
    <location>
        <begin position="7"/>
        <end position="178"/>
    </location>
</feature>
<dbReference type="Pfam" id="PF04127">
    <property type="entry name" value="DFP"/>
    <property type="match status" value="1"/>
</dbReference>
<comment type="similarity">
    <text evidence="3 4">In the C-terminal section; belongs to the PPC synthetase family.</text>
</comment>
<dbReference type="UniPathway" id="UPA00241">
    <property type="reaction ID" value="UER00353"/>
</dbReference>
<keyword evidence="3" id="KW-0479">Metal-binding</keyword>
<dbReference type="InterPro" id="IPR036551">
    <property type="entry name" value="Flavin_trans-like"/>
</dbReference>
<feature type="binding site" evidence="3">
    <location>
        <position position="289"/>
    </location>
    <ligand>
        <name>CTP</name>
        <dbReference type="ChEBI" id="CHEBI:37563"/>
    </ligand>
</feature>
<comment type="catalytic activity">
    <reaction evidence="3 4">
        <text>(R)-4'-phosphopantothenate + L-cysteine + CTP = N-[(R)-4-phosphopantothenoyl]-L-cysteine + CMP + diphosphate + H(+)</text>
        <dbReference type="Rhea" id="RHEA:19397"/>
        <dbReference type="ChEBI" id="CHEBI:10986"/>
        <dbReference type="ChEBI" id="CHEBI:15378"/>
        <dbReference type="ChEBI" id="CHEBI:33019"/>
        <dbReference type="ChEBI" id="CHEBI:35235"/>
        <dbReference type="ChEBI" id="CHEBI:37563"/>
        <dbReference type="ChEBI" id="CHEBI:59458"/>
        <dbReference type="ChEBI" id="CHEBI:60377"/>
        <dbReference type="EC" id="6.3.2.5"/>
    </reaction>
</comment>
<organism evidence="7 8">
    <name type="scientific">SAR92 bacterium BACL26 MAG-121220-bin70</name>
    <dbReference type="NCBI Taxonomy" id="1655626"/>
    <lineage>
        <taxon>Bacteria</taxon>
        <taxon>Pseudomonadati</taxon>
        <taxon>Pseudomonadota</taxon>
        <taxon>Gammaproteobacteria</taxon>
        <taxon>Cellvibrionales</taxon>
        <taxon>Porticoccaceae</taxon>
        <taxon>SAR92 clade</taxon>
    </lineage>
</organism>
<keyword evidence="3" id="KW-0511">Multifunctional enzyme</keyword>
<comment type="function">
    <text evidence="4">Catalyzes two steps in the biosynthesis of coenzyme A. In the first step cysteine is conjugated to 4'-phosphopantothenate to form 4-phosphopantothenoylcysteine, in the latter compound is decarboxylated to form 4'-phosphopantotheine.</text>
</comment>
<name>A0A0R2UCR4_9GAMM</name>
<feature type="binding site" evidence="3">
    <location>
        <position position="341"/>
    </location>
    <ligand>
        <name>CTP</name>
        <dbReference type="ChEBI" id="CHEBI:37563"/>
    </ligand>
</feature>
<comment type="cofactor">
    <cofactor evidence="3">
        <name>Mg(2+)</name>
        <dbReference type="ChEBI" id="CHEBI:18420"/>
    </cofactor>
</comment>